<evidence type="ECO:0000313" key="10">
    <source>
        <dbReference type="Proteomes" id="UP000254235"/>
    </source>
</evidence>
<gene>
    <name evidence="7" type="ORF">BC673_11438</name>
    <name evidence="8" type="ORF">NCTC13043_01499</name>
</gene>
<dbReference type="InterPro" id="IPR023353">
    <property type="entry name" value="LemA-like_dom_sf"/>
</dbReference>
<evidence type="ECO:0000256" key="2">
    <source>
        <dbReference type="ARBA" id="ARBA00008854"/>
    </source>
</evidence>
<name>A0A379F2N3_9BACT</name>
<dbReference type="PANTHER" id="PTHR34478:SF2">
    <property type="entry name" value="MEMBRANE PROTEIN"/>
    <property type="match status" value="1"/>
</dbReference>
<evidence type="ECO:0000313" key="8">
    <source>
        <dbReference type="EMBL" id="SUC12882.1"/>
    </source>
</evidence>
<evidence type="ECO:0000313" key="7">
    <source>
        <dbReference type="EMBL" id="RAS44919.1"/>
    </source>
</evidence>
<dbReference type="EMBL" id="UGTP01000001">
    <property type="protein sequence ID" value="SUC12882.1"/>
    <property type="molecule type" value="Genomic_DNA"/>
</dbReference>
<keyword evidence="4 6" id="KW-1133">Transmembrane helix</keyword>
<reference evidence="8 10" key="2">
    <citation type="submission" date="2018-06" db="EMBL/GenBank/DDBJ databases">
        <authorList>
            <consortium name="Pathogen Informatics"/>
            <person name="Doyle S."/>
        </authorList>
    </citation>
    <scope>NUCLEOTIDE SEQUENCE [LARGE SCALE GENOMIC DNA]</scope>
    <source>
        <strain evidence="8 10">NCTC13043</strain>
    </source>
</reference>
<dbReference type="Pfam" id="PF04011">
    <property type="entry name" value="LemA"/>
    <property type="match status" value="1"/>
</dbReference>
<feature type="transmembrane region" description="Helical" evidence="6">
    <location>
        <begin position="39"/>
        <end position="58"/>
    </location>
</feature>
<comment type="subcellular location">
    <subcellularLocation>
        <location evidence="1">Membrane</location>
        <topology evidence="1">Single-pass membrane protein</topology>
    </subcellularLocation>
</comment>
<protein>
    <submittedName>
        <fullName evidence="8">LemA family</fullName>
    </submittedName>
    <submittedName>
        <fullName evidence="7">LemA protein</fullName>
    </submittedName>
</protein>
<comment type="similarity">
    <text evidence="2">Belongs to the LemA family.</text>
</comment>
<dbReference type="Proteomes" id="UP000254235">
    <property type="component" value="Unassembled WGS sequence"/>
</dbReference>
<evidence type="ECO:0000256" key="5">
    <source>
        <dbReference type="ARBA" id="ARBA00023136"/>
    </source>
</evidence>
<dbReference type="AlphaFoldDB" id="A0A379F2N3"/>
<keyword evidence="9" id="KW-1185">Reference proteome</keyword>
<sequence>MANSLDEVTGPVNESGRDIHVIDKQLPVSIGAGSTIFQIALWVVIPILVLLYVALMGSTIPNPLFVAVVGCIVGILPGVIFIFMKISARNYFQQLEQRIQAEASNIDNYLEQRVDILTNVVGLVDRAIDLDKDVMKAVAALRGGSVNESNRNEVNAQVGSALGRLFPQVEAYPELKAHSAIADAMQQNNYLQREITAARTVYNSRVTQWNTDIFSWPTKMIVAAQQGYTTRIPFTTSSEVRQAARAKFF</sequence>
<keyword evidence="5 6" id="KW-0472">Membrane</keyword>
<feature type="transmembrane region" description="Helical" evidence="6">
    <location>
        <begin position="64"/>
        <end position="84"/>
    </location>
</feature>
<evidence type="ECO:0000256" key="3">
    <source>
        <dbReference type="ARBA" id="ARBA00022692"/>
    </source>
</evidence>
<dbReference type="RefSeq" id="WP_006044461.1">
    <property type="nucleotide sequence ID" value="NZ_CAJPLF010000040.1"/>
</dbReference>
<organism evidence="8 10">
    <name type="scientific">Prevotella pallens</name>
    <dbReference type="NCBI Taxonomy" id="60133"/>
    <lineage>
        <taxon>Bacteria</taxon>
        <taxon>Pseudomonadati</taxon>
        <taxon>Bacteroidota</taxon>
        <taxon>Bacteroidia</taxon>
        <taxon>Bacteroidales</taxon>
        <taxon>Prevotellaceae</taxon>
        <taxon>Prevotella</taxon>
    </lineage>
</organism>
<proteinExistence type="inferred from homology"/>
<accession>A0A379F2N3</accession>
<keyword evidence="3 6" id="KW-0812">Transmembrane</keyword>
<dbReference type="Gene3D" id="1.20.1440.20">
    <property type="entry name" value="LemA-like domain"/>
    <property type="match status" value="1"/>
</dbReference>
<evidence type="ECO:0000313" key="9">
    <source>
        <dbReference type="Proteomes" id="UP000249852"/>
    </source>
</evidence>
<dbReference type="SUPFAM" id="SSF140478">
    <property type="entry name" value="LemA-like"/>
    <property type="match status" value="1"/>
</dbReference>
<evidence type="ECO:0000256" key="6">
    <source>
        <dbReference type="SAM" id="Phobius"/>
    </source>
</evidence>
<dbReference type="GeneID" id="78571180"/>
<dbReference type="Proteomes" id="UP000249852">
    <property type="component" value="Unassembled WGS sequence"/>
</dbReference>
<dbReference type="InterPro" id="IPR007156">
    <property type="entry name" value="MamQ_LemA"/>
</dbReference>
<dbReference type="GO" id="GO:0016020">
    <property type="term" value="C:membrane"/>
    <property type="evidence" value="ECO:0007669"/>
    <property type="project" value="UniProtKB-SubCell"/>
</dbReference>
<evidence type="ECO:0000256" key="1">
    <source>
        <dbReference type="ARBA" id="ARBA00004167"/>
    </source>
</evidence>
<dbReference type="EMBL" id="QLTQ01000014">
    <property type="protein sequence ID" value="RAS44919.1"/>
    <property type="molecule type" value="Genomic_DNA"/>
</dbReference>
<evidence type="ECO:0000256" key="4">
    <source>
        <dbReference type="ARBA" id="ARBA00022989"/>
    </source>
</evidence>
<dbReference type="OrthoDB" id="9804152at2"/>
<reference evidence="7 9" key="1">
    <citation type="submission" date="2018-06" db="EMBL/GenBank/DDBJ databases">
        <title>Genomic Encyclopedia of Archaeal and Bacterial Type Strains, Phase II (KMG-II): from individual species to whole genera.</title>
        <authorList>
            <person name="Goeker M."/>
        </authorList>
    </citation>
    <scope>NUCLEOTIDE SEQUENCE [LARGE SCALE GENOMIC DNA]</scope>
    <source>
        <strain evidence="7 9">DSM 18710</strain>
    </source>
</reference>
<dbReference type="PANTHER" id="PTHR34478">
    <property type="entry name" value="PROTEIN LEMA"/>
    <property type="match status" value="1"/>
</dbReference>